<dbReference type="EMBL" id="JASBWU010000007">
    <property type="protein sequence ID" value="KAJ9120190.1"/>
    <property type="molecule type" value="Genomic_DNA"/>
</dbReference>
<proteinExistence type="predicted"/>
<sequence length="637" mass="69158">MSRYCENGSLQTISKRYGKFPEDLVAVYISQVLQGLIYLHSQGVIHRDIKGANILTNKDGTVKLADFGVSTMLPGHNIAANAMGLADGSGKMGGNAMAVAGDDSVVGSPYWTFRSVGCVVIELLEGKPPYYNLEPMQALFRIVQDDMPPIPEGASAIVKDFLYQCFQKDPNLRISAKMLAKHPWMIAAQRQASSTGEATSNHRQDASSQAASNKSKPKILIPKRNRMSRAAMESSNSLANGSTSTSAPGQENLSAGDSGDNLANLSRRPLTTVYDQAIQRVQEWNAALNAGPQNPVKIVRRKANLHGNPRVQTRDQDRSTSMGQSSSGGSLEAHLKSIADQPRSVWKSRLLENKTHPTASKDGDSENQDGSIWDDDFASSPDIAKFASSRNHKPSKDEADNGRTIRPAKSPASSPALPSLISTTQKRVARIGDNSSDITRGAPLPSLASSYAHPAGAFVQHPQLRPTQSPSSRPTSRSNSFRGVAPDDESSKRAFLTLNKYAERDDEGYDDVFAVDSEERLGSIKSNSSDPLRLNVKRSHRAWIDGHDEDDDGEGEDPFADVSIVDTVNSSGSLKPKNYQIEDSFTAFDVEANLLRDKHAMLCGKVNELIEDLQPTSHEEALRVASYELVRPSGCIV</sequence>
<evidence type="ECO:0000313" key="2">
    <source>
        <dbReference type="Proteomes" id="UP001243375"/>
    </source>
</evidence>
<name>A0ACC2X803_9TREE</name>
<organism evidence="1 2">
    <name type="scientific">Naganishia vaughanmartiniae</name>
    <dbReference type="NCBI Taxonomy" id="1424756"/>
    <lineage>
        <taxon>Eukaryota</taxon>
        <taxon>Fungi</taxon>
        <taxon>Dikarya</taxon>
        <taxon>Basidiomycota</taxon>
        <taxon>Agaricomycotina</taxon>
        <taxon>Tremellomycetes</taxon>
        <taxon>Filobasidiales</taxon>
        <taxon>Filobasidiaceae</taxon>
        <taxon>Naganishia</taxon>
    </lineage>
</organism>
<comment type="caution">
    <text evidence="1">The sequence shown here is derived from an EMBL/GenBank/DDBJ whole genome shotgun (WGS) entry which is preliminary data.</text>
</comment>
<reference evidence="1" key="1">
    <citation type="submission" date="2023-04" db="EMBL/GenBank/DDBJ databases">
        <title>Draft Genome sequencing of Naganishia species isolated from polar environments using Oxford Nanopore Technology.</title>
        <authorList>
            <person name="Leo P."/>
            <person name="Venkateswaran K."/>
        </authorList>
    </citation>
    <scope>NUCLEOTIDE SEQUENCE</scope>
    <source>
        <strain evidence="1">MNA-CCFEE 5425</strain>
    </source>
</reference>
<accession>A0ACC2X803</accession>
<dbReference type="Proteomes" id="UP001243375">
    <property type="component" value="Unassembled WGS sequence"/>
</dbReference>
<keyword evidence="2" id="KW-1185">Reference proteome</keyword>
<evidence type="ECO:0000313" key="1">
    <source>
        <dbReference type="EMBL" id="KAJ9120190.1"/>
    </source>
</evidence>
<gene>
    <name evidence="1" type="ORF">QFC22_003090</name>
</gene>
<protein>
    <submittedName>
        <fullName evidence="1">Uncharacterized protein</fullName>
    </submittedName>
</protein>